<evidence type="ECO:0000256" key="8">
    <source>
        <dbReference type="ARBA" id="ARBA00023306"/>
    </source>
</evidence>
<evidence type="ECO:0000256" key="3">
    <source>
        <dbReference type="ARBA" id="ARBA00022618"/>
    </source>
</evidence>
<dbReference type="SUPFAM" id="SSF53244">
    <property type="entry name" value="MurD-like peptide ligases, peptide-binding domain"/>
    <property type="match status" value="1"/>
</dbReference>
<dbReference type="EMBL" id="CP123872">
    <property type="protein sequence ID" value="WND01590.1"/>
    <property type="molecule type" value="Genomic_DNA"/>
</dbReference>
<name>A0AA52EBB6_9PROT</name>
<dbReference type="GO" id="GO:0009252">
    <property type="term" value="P:peptidoglycan biosynthetic process"/>
    <property type="evidence" value="ECO:0007669"/>
    <property type="project" value="UniProtKB-UniRule"/>
</dbReference>
<accession>A0AA52EBB6</accession>
<keyword evidence="5 10" id="KW-0067">ATP-binding</keyword>
<dbReference type="GO" id="GO:0005524">
    <property type="term" value="F:ATP binding"/>
    <property type="evidence" value="ECO:0007669"/>
    <property type="project" value="UniProtKB-UniRule"/>
</dbReference>
<dbReference type="Gene3D" id="3.90.190.20">
    <property type="entry name" value="Mur ligase, C-terminal domain"/>
    <property type="match status" value="1"/>
</dbReference>
<dbReference type="GO" id="GO:0008360">
    <property type="term" value="P:regulation of cell shape"/>
    <property type="evidence" value="ECO:0007669"/>
    <property type="project" value="UniProtKB-KW"/>
</dbReference>
<evidence type="ECO:0000256" key="7">
    <source>
        <dbReference type="ARBA" id="ARBA00022984"/>
    </source>
</evidence>
<evidence type="ECO:0000256" key="4">
    <source>
        <dbReference type="ARBA" id="ARBA00022741"/>
    </source>
</evidence>
<dbReference type="Pfam" id="PF01225">
    <property type="entry name" value="Mur_ligase"/>
    <property type="match status" value="1"/>
</dbReference>
<keyword evidence="9 10" id="KW-0961">Cell wall biogenesis/degradation</keyword>
<proteinExistence type="inferred from homology"/>
<dbReference type="Pfam" id="PF02875">
    <property type="entry name" value="Mur_ligase_C"/>
    <property type="match status" value="1"/>
</dbReference>
<dbReference type="InterPro" id="IPR005863">
    <property type="entry name" value="UDP-N-AcMur_synth"/>
</dbReference>
<dbReference type="Gene3D" id="3.40.1190.10">
    <property type="entry name" value="Mur-like, catalytic domain"/>
    <property type="match status" value="1"/>
</dbReference>
<dbReference type="InterPro" id="IPR000713">
    <property type="entry name" value="Mur_ligase_N"/>
</dbReference>
<dbReference type="PANTHER" id="PTHR43024">
    <property type="entry name" value="UDP-N-ACETYLMURAMOYL-TRIPEPTIDE--D-ALANYL-D-ALANINE LIGASE"/>
    <property type="match status" value="1"/>
</dbReference>
<evidence type="ECO:0000259" key="13">
    <source>
        <dbReference type="Pfam" id="PF02875"/>
    </source>
</evidence>
<dbReference type="Pfam" id="PF08245">
    <property type="entry name" value="Mur_ligase_M"/>
    <property type="match status" value="1"/>
</dbReference>
<comment type="function">
    <text evidence="10 11">Involved in cell wall formation. Catalyzes the final step in the synthesis of UDP-N-acetylmuramoyl-pentapeptide, the precursor of murein.</text>
</comment>
<dbReference type="GO" id="GO:0051301">
    <property type="term" value="P:cell division"/>
    <property type="evidence" value="ECO:0007669"/>
    <property type="project" value="UniProtKB-KW"/>
</dbReference>
<dbReference type="GO" id="GO:0047480">
    <property type="term" value="F:UDP-N-acetylmuramoyl-tripeptide-D-alanyl-D-alanine ligase activity"/>
    <property type="evidence" value="ECO:0007669"/>
    <property type="project" value="UniProtKB-UniRule"/>
</dbReference>
<dbReference type="KEGG" id="tmk:QGN29_08460"/>
<dbReference type="GO" id="GO:0071555">
    <property type="term" value="P:cell wall organization"/>
    <property type="evidence" value="ECO:0007669"/>
    <property type="project" value="UniProtKB-KW"/>
</dbReference>
<feature type="domain" description="Mur ligase central" evidence="14">
    <location>
        <begin position="110"/>
        <end position="298"/>
    </location>
</feature>
<dbReference type="InterPro" id="IPR035911">
    <property type="entry name" value="MurE/MurF_N"/>
</dbReference>
<dbReference type="NCBIfam" id="TIGR01143">
    <property type="entry name" value="murF"/>
    <property type="match status" value="1"/>
</dbReference>
<evidence type="ECO:0000256" key="5">
    <source>
        <dbReference type="ARBA" id="ARBA00022840"/>
    </source>
</evidence>
<keyword evidence="4 10" id="KW-0547">Nucleotide-binding</keyword>
<dbReference type="RefSeq" id="WP_310797418.1">
    <property type="nucleotide sequence ID" value="NZ_CP123872.1"/>
</dbReference>
<dbReference type="Proteomes" id="UP001268683">
    <property type="component" value="Chromosome"/>
</dbReference>
<dbReference type="Gene3D" id="3.40.1390.10">
    <property type="entry name" value="MurE/MurF, N-terminal domain"/>
    <property type="match status" value="1"/>
</dbReference>
<gene>
    <name evidence="10 15" type="primary">murF</name>
    <name evidence="15" type="ORF">QGN29_08460</name>
</gene>
<keyword evidence="2 10" id="KW-0436">Ligase</keyword>
<keyword evidence="8 10" id="KW-0131">Cell cycle</keyword>
<protein>
    <recommendedName>
        <fullName evidence="10 11">UDP-N-acetylmuramoyl-tripeptide--D-alanyl-D-alanine ligase</fullName>
        <ecNumber evidence="10 11">6.3.2.10</ecNumber>
    </recommendedName>
    <alternativeName>
        <fullName evidence="10">D-alanyl-D-alanine-adding enzyme</fullName>
    </alternativeName>
</protein>
<dbReference type="EC" id="6.3.2.10" evidence="10 11"/>
<evidence type="ECO:0000259" key="14">
    <source>
        <dbReference type="Pfam" id="PF08245"/>
    </source>
</evidence>
<dbReference type="AlphaFoldDB" id="A0AA52EBB6"/>
<feature type="domain" description="Mur ligase N-terminal catalytic" evidence="12">
    <location>
        <begin position="26"/>
        <end position="98"/>
    </location>
</feature>
<keyword evidence="3 10" id="KW-0132">Cell division</keyword>
<sequence>MFDPVWTALEISQSLGMPVQDFKACTGVQIDSRSIVPGDLFVALSGCETDGHNFVSNAFESGAHAAIVSRLPSDLEQSDERLIFVEDTGVALNRLAHAARARASARCIAVTGSAGKTSVVQALRAALARAGEAHSSIKSFNNHVGVPVSLARMHAQSEYGVFEVGMSAQGEIEPLAQLIKPDVCIITTIGAAHLKAFEDREAIAREKASIFKGMSAGGTAIIGMQHAYSDLLCTLAKAHDLKVIKVGFDDQCDVRPVKVYEQATCSCLSIGLADRLITFKVNQPGPEWILNAMMILTAVNAVKGDIAEAALSLASLVPEKGRGRLHELMFENGTVTLQDDSYNANPLSMRAALGRFARLTKETTQKSIAVLGDMAELGRNEEAEHLALVPYLKQTGFDLALTVGDYMPKASKEAGIETISCKNVAEISDVLQTKLSGNELIYVKGSNSTHLTRVVDDLIKLSRYEGHTTALGQGA</sequence>
<evidence type="ECO:0000313" key="15">
    <source>
        <dbReference type="EMBL" id="WND01590.1"/>
    </source>
</evidence>
<dbReference type="PANTHER" id="PTHR43024:SF1">
    <property type="entry name" value="UDP-N-ACETYLMURAMOYL-TRIPEPTIDE--D-ALANYL-D-ALANINE LIGASE"/>
    <property type="match status" value="1"/>
</dbReference>
<reference evidence="15" key="1">
    <citation type="submission" date="2023-04" db="EMBL/GenBank/DDBJ databases">
        <title>Complete genome sequence of Temperatibacter marinus.</title>
        <authorList>
            <person name="Rong J.-C."/>
            <person name="Yi M.-L."/>
            <person name="Zhao Q."/>
        </authorList>
    </citation>
    <scope>NUCLEOTIDE SEQUENCE</scope>
    <source>
        <strain evidence="15">NBRC 110045</strain>
    </source>
</reference>
<evidence type="ECO:0000256" key="1">
    <source>
        <dbReference type="ARBA" id="ARBA00022490"/>
    </source>
</evidence>
<evidence type="ECO:0000256" key="10">
    <source>
        <dbReference type="HAMAP-Rule" id="MF_02019"/>
    </source>
</evidence>
<dbReference type="InterPro" id="IPR004101">
    <property type="entry name" value="Mur_ligase_C"/>
</dbReference>
<evidence type="ECO:0000259" key="12">
    <source>
        <dbReference type="Pfam" id="PF01225"/>
    </source>
</evidence>
<evidence type="ECO:0000256" key="6">
    <source>
        <dbReference type="ARBA" id="ARBA00022960"/>
    </source>
</evidence>
<comment type="subcellular location">
    <subcellularLocation>
        <location evidence="10 11">Cytoplasm</location>
    </subcellularLocation>
</comment>
<evidence type="ECO:0000313" key="16">
    <source>
        <dbReference type="Proteomes" id="UP001268683"/>
    </source>
</evidence>
<feature type="binding site" evidence="10">
    <location>
        <begin position="112"/>
        <end position="118"/>
    </location>
    <ligand>
        <name>ATP</name>
        <dbReference type="ChEBI" id="CHEBI:30616"/>
    </ligand>
</feature>
<dbReference type="InterPro" id="IPR013221">
    <property type="entry name" value="Mur_ligase_cen"/>
</dbReference>
<organism evidence="15 16">
    <name type="scientific">Temperatibacter marinus</name>
    <dbReference type="NCBI Taxonomy" id="1456591"/>
    <lineage>
        <taxon>Bacteria</taxon>
        <taxon>Pseudomonadati</taxon>
        <taxon>Pseudomonadota</taxon>
        <taxon>Alphaproteobacteria</taxon>
        <taxon>Kordiimonadales</taxon>
        <taxon>Temperatibacteraceae</taxon>
        <taxon>Temperatibacter</taxon>
    </lineage>
</organism>
<dbReference type="HAMAP" id="MF_02019">
    <property type="entry name" value="MurF"/>
    <property type="match status" value="1"/>
</dbReference>
<keyword evidence="16" id="KW-1185">Reference proteome</keyword>
<dbReference type="InterPro" id="IPR036565">
    <property type="entry name" value="Mur-like_cat_sf"/>
</dbReference>
<comment type="pathway">
    <text evidence="10 11">Cell wall biogenesis; peptidoglycan biosynthesis.</text>
</comment>
<dbReference type="SUPFAM" id="SSF63418">
    <property type="entry name" value="MurE/MurF N-terminal domain"/>
    <property type="match status" value="1"/>
</dbReference>
<dbReference type="InterPro" id="IPR036615">
    <property type="entry name" value="Mur_ligase_C_dom_sf"/>
</dbReference>
<dbReference type="InterPro" id="IPR051046">
    <property type="entry name" value="MurCDEF_CellWall_CoF430Synth"/>
</dbReference>
<feature type="domain" description="Mur ligase C-terminal" evidence="13">
    <location>
        <begin position="332"/>
        <end position="446"/>
    </location>
</feature>
<keyword evidence="1 10" id="KW-0963">Cytoplasm</keyword>
<keyword evidence="7 10" id="KW-0573">Peptidoglycan synthesis</keyword>
<dbReference type="SUPFAM" id="SSF53623">
    <property type="entry name" value="MurD-like peptide ligases, catalytic domain"/>
    <property type="match status" value="1"/>
</dbReference>
<evidence type="ECO:0000256" key="9">
    <source>
        <dbReference type="ARBA" id="ARBA00023316"/>
    </source>
</evidence>
<evidence type="ECO:0000256" key="2">
    <source>
        <dbReference type="ARBA" id="ARBA00022598"/>
    </source>
</evidence>
<comment type="catalytic activity">
    <reaction evidence="10 11">
        <text>D-alanyl-D-alanine + UDP-N-acetyl-alpha-D-muramoyl-L-alanyl-gamma-D-glutamyl-meso-2,6-diaminopimelate + ATP = UDP-N-acetyl-alpha-D-muramoyl-L-alanyl-gamma-D-glutamyl-meso-2,6-diaminopimeloyl-D-alanyl-D-alanine + ADP + phosphate + H(+)</text>
        <dbReference type="Rhea" id="RHEA:28374"/>
        <dbReference type="ChEBI" id="CHEBI:15378"/>
        <dbReference type="ChEBI" id="CHEBI:30616"/>
        <dbReference type="ChEBI" id="CHEBI:43474"/>
        <dbReference type="ChEBI" id="CHEBI:57822"/>
        <dbReference type="ChEBI" id="CHEBI:61386"/>
        <dbReference type="ChEBI" id="CHEBI:83905"/>
        <dbReference type="ChEBI" id="CHEBI:456216"/>
        <dbReference type="EC" id="6.3.2.10"/>
    </reaction>
</comment>
<evidence type="ECO:0000256" key="11">
    <source>
        <dbReference type="RuleBase" id="RU004136"/>
    </source>
</evidence>
<dbReference type="GO" id="GO:0005737">
    <property type="term" value="C:cytoplasm"/>
    <property type="evidence" value="ECO:0007669"/>
    <property type="project" value="UniProtKB-SubCell"/>
</dbReference>
<keyword evidence="6 10" id="KW-0133">Cell shape</keyword>
<comment type="similarity">
    <text evidence="10">Belongs to the MurCDEF family. MurF subfamily.</text>
</comment>